<evidence type="ECO:0000256" key="2">
    <source>
        <dbReference type="SAM" id="Phobius"/>
    </source>
</evidence>
<dbReference type="InterPro" id="IPR003959">
    <property type="entry name" value="ATPase_AAA_core"/>
</dbReference>
<dbReference type="Proteomes" id="UP001180825">
    <property type="component" value="Unassembled WGS sequence"/>
</dbReference>
<dbReference type="RefSeq" id="WP_310331088.1">
    <property type="nucleotide sequence ID" value="NZ_JAVDXV010000007.1"/>
</dbReference>
<dbReference type="InterPro" id="IPR050168">
    <property type="entry name" value="AAA_ATPase_domain"/>
</dbReference>
<dbReference type="SMART" id="SM00382">
    <property type="entry name" value="AAA"/>
    <property type="match status" value="2"/>
</dbReference>
<feature type="transmembrane region" description="Helical" evidence="2">
    <location>
        <begin position="28"/>
        <end position="45"/>
    </location>
</feature>
<comment type="caution">
    <text evidence="4">The sequence shown here is derived from an EMBL/GenBank/DDBJ whole genome shotgun (WGS) entry which is preliminary data.</text>
</comment>
<dbReference type="EMBL" id="JAVDXV010000007">
    <property type="protein sequence ID" value="MDR7334572.1"/>
    <property type="molecule type" value="Genomic_DNA"/>
</dbReference>
<dbReference type="PANTHER" id="PTHR23077">
    <property type="entry name" value="AAA-FAMILY ATPASE"/>
    <property type="match status" value="1"/>
</dbReference>
<keyword evidence="2" id="KW-0812">Transmembrane</keyword>
<evidence type="ECO:0000313" key="5">
    <source>
        <dbReference type="Proteomes" id="UP001180825"/>
    </source>
</evidence>
<evidence type="ECO:0000256" key="1">
    <source>
        <dbReference type="RuleBase" id="RU003651"/>
    </source>
</evidence>
<feature type="domain" description="AAA+ ATPase" evidence="3">
    <location>
        <begin position="471"/>
        <end position="601"/>
    </location>
</feature>
<reference evidence="4 5" key="1">
    <citation type="submission" date="2023-07" db="EMBL/GenBank/DDBJ databases">
        <title>Sorghum-associated microbial communities from plants grown in Nebraska, USA.</title>
        <authorList>
            <person name="Schachtman D."/>
        </authorList>
    </citation>
    <scope>NUCLEOTIDE SEQUENCE [LARGE SCALE GENOMIC DNA]</scope>
    <source>
        <strain evidence="4 5">BE316</strain>
    </source>
</reference>
<proteinExistence type="inferred from homology"/>
<dbReference type="InterPro" id="IPR003593">
    <property type="entry name" value="AAA+_ATPase"/>
</dbReference>
<sequence>MSSLFELFFLAVLGVFSAIRNVFSRYPFISLALAPLPVLALWLAVSLGGTSVQIWPRHHALELPSLALLVKAAIATACVVLGWVAVVPMRDRSIALATAPLLVAAGGGFMLLVLLAPLISARGWGAYEWAYPLAVAACSGPLAVALARIWWKLLPSRERGAAEIDGSSARVDRAAPTRDFASVAGMQQLKADLAPVLQQFRAWSPSGKGAKASNAVAVDRNGILFTGPPGNGKSMMAEAVAGELKLPLLRVGTQDLTSKWVNESAEKITTLVTDAINSAPCVLFIDEIDAIAPRRDRAGVHQEDTKVVNTLLQQIDRLRRHPVLLVAATNHLANIDPAIMRDGRFDFRIEIPWPDTDARHGILTALAAKHGVQLSDELARKTAARWERRSAAFIENVVKRLRDSLSSSSWAVDLGMVMAADRAVSRRSGNIPGAGLKLQDLYLLPDVRRQANSIVTRLAHWDEIAEQGGTPPRGILLYGPPGTGKTSLVNAMARTLGDWHVFEVKTSEILADPRSFDKLIELATTHRPAFVFIDEADDLLKDRSSSFNATATNEILKAIDGAMGAVPEVVFVAATNNADAIDAAAKRSGRFGEKLFFDILRGEHLVEFIAHYIEANSRRLRLDADVDAVGLATCIGAAGPADVIGVLNSAVNATFADVGVQGERRTVLMVDVERAVAQLHSR</sequence>
<dbReference type="Gene3D" id="1.10.8.60">
    <property type="match status" value="1"/>
</dbReference>
<gene>
    <name evidence="4" type="ORF">J2X21_003728</name>
</gene>
<keyword evidence="2" id="KW-0472">Membrane</keyword>
<dbReference type="SUPFAM" id="SSF52540">
    <property type="entry name" value="P-loop containing nucleoside triphosphate hydrolases"/>
    <property type="match status" value="2"/>
</dbReference>
<evidence type="ECO:0000259" key="3">
    <source>
        <dbReference type="SMART" id="SM00382"/>
    </source>
</evidence>
<dbReference type="InterPro" id="IPR027417">
    <property type="entry name" value="P-loop_NTPase"/>
</dbReference>
<keyword evidence="2" id="KW-1133">Transmembrane helix</keyword>
<accession>A0ABU2ADK8</accession>
<keyword evidence="1" id="KW-0067">ATP-binding</keyword>
<evidence type="ECO:0000313" key="4">
    <source>
        <dbReference type="EMBL" id="MDR7334572.1"/>
    </source>
</evidence>
<dbReference type="InterPro" id="IPR003960">
    <property type="entry name" value="ATPase_AAA_CS"/>
</dbReference>
<dbReference type="Pfam" id="PF00004">
    <property type="entry name" value="AAA"/>
    <property type="match status" value="2"/>
</dbReference>
<feature type="transmembrane region" description="Helical" evidence="2">
    <location>
        <begin position="66"/>
        <end position="88"/>
    </location>
</feature>
<dbReference type="Gene3D" id="3.40.50.300">
    <property type="entry name" value="P-loop containing nucleotide triphosphate hydrolases"/>
    <property type="match status" value="2"/>
</dbReference>
<dbReference type="CDD" id="cd19481">
    <property type="entry name" value="RecA-like_protease"/>
    <property type="match status" value="2"/>
</dbReference>
<keyword evidence="5" id="KW-1185">Reference proteome</keyword>
<feature type="domain" description="AAA+ ATPase" evidence="3">
    <location>
        <begin position="219"/>
        <end position="355"/>
    </location>
</feature>
<dbReference type="PANTHER" id="PTHR23077:SF198">
    <property type="entry name" value="ATP-DEPENDENT ZINC METALLOPROTEASE FTSH"/>
    <property type="match status" value="1"/>
</dbReference>
<feature type="transmembrane region" description="Helical" evidence="2">
    <location>
        <begin position="94"/>
        <end position="118"/>
    </location>
</feature>
<comment type="similarity">
    <text evidence="1">Belongs to the AAA ATPase family.</text>
</comment>
<keyword evidence="1" id="KW-0547">Nucleotide-binding</keyword>
<name>A0ABU2ADK8_9BURK</name>
<protein>
    <submittedName>
        <fullName evidence="4">Transitional endoplasmic reticulum ATPase</fullName>
    </submittedName>
</protein>
<dbReference type="PROSITE" id="PS00674">
    <property type="entry name" value="AAA"/>
    <property type="match status" value="1"/>
</dbReference>
<organism evidence="4 5">
    <name type="scientific">Roseateles asaccharophilus</name>
    <dbReference type="NCBI Taxonomy" id="582607"/>
    <lineage>
        <taxon>Bacteria</taxon>
        <taxon>Pseudomonadati</taxon>
        <taxon>Pseudomonadota</taxon>
        <taxon>Betaproteobacteria</taxon>
        <taxon>Burkholderiales</taxon>
        <taxon>Sphaerotilaceae</taxon>
        <taxon>Roseateles</taxon>
    </lineage>
</organism>